<dbReference type="InterPro" id="IPR036291">
    <property type="entry name" value="NAD(P)-bd_dom_sf"/>
</dbReference>
<dbReference type="InterPro" id="IPR051450">
    <property type="entry name" value="Gfo/Idh/MocA_Oxidoreductases"/>
</dbReference>
<proteinExistence type="predicted"/>
<reference evidence="3 4" key="1">
    <citation type="submission" date="2019-03" db="EMBL/GenBank/DDBJ databases">
        <title>This is whole genome sequence of Paenibacillus sp MS74 strain.</title>
        <authorList>
            <person name="Trinh H.N."/>
        </authorList>
    </citation>
    <scope>NUCLEOTIDE SEQUENCE [LARGE SCALE GENOMIC DNA]</scope>
    <source>
        <strain evidence="3 4">MS74</strain>
    </source>
</reference>
<dbReference type="EMBL" id="SMRT01000020">
    <property type="protein sequence ID" value="TDF92549.1"/>
    <property type="molecule type" value="Genomic_DNA"/>
</dbReference>
<dbReference type="Pfam" id="PF22725">
    <property type="entry name" value="GFO_IDH_MocA_C3"/>
    <property type="match status" value="1"/>
</dbReference>
<evidence type="ECO:0000259" key="2">
    <source>
        <dbReference type="Pfam" id="PF22725"/>
    </source>
</evidence>
<gene>
    <name evidence="3" type="ORF">E1757_29630</name>
</gene>
<protein>
    <submittedName>
        <fullName evidence="3">Gfo/Idh/MocA family oxidoreductase</fullName>
    </submittedName>
</protein>
<accession>A0A4R5KBI7</accession>
<dbReference type="AlphaFoldDB" id="A0A4R5KBI7"/>
<dbReference type="SUPFAM" id="SSF55347">
    <property type="entry name" value="Glyceraldehyde-3-phosphate dehydrogenase-like, C-terminal domain"/>
    <property type="match status" value="1"/>
</dbReference>
<feature type="domain" description="Gfo/Idh/MocA-like oxidoreductase N-terminal" evidence="1">
    <location>
        <begin position="4"/>
        <end position="124"/>
    </location>
</feature>
<dbReference type="SUPFAM" id="SSF51735">
    <property type="entry name" value="NAD(P)-binding Rossmann-fold domains"/>
    <property type="match status" value="1"/>
</dbReference>
<dbReference type="GO" id="GO:0000166">
    <property type="term" value="F:nucleotide binding"/>
    <property type="evidence" value="ECO:0007669"/>
    <property type="project" value="InterPro"/>
</dbReference>
<keyword evidence="4" id="KW-1185">Reference proteome</keyword>
<dbReference type="Gene3D" id="3.40.50.720">
    <property type="entry name" value="NAD(P)-binding Rossmann-like Domain"/>
    <property type="match status" value="1"/>
</dbReference>
<feature type="domain" description="GFO/IDH/MocA-like oxidoreductase" evidence="2">
    <location>
        <begin position="133"/>
        <end position="254"/>
    </location>
</feature>
<comment type="caution">
    <text evidence="3">The sequence shown here is derived from an EMBL/GenBank/DDBJ whole genome shotgun (WGS) entry which is preliminary data.</text>
</comment>
<dbReference type="InterPro" id="IPR055170">
    <property type="entry name" value="GFO_IDH_MocA-like_dom"/>
</dbReference>
<evidence type="ECO:0000259" key="1">
    <source>
        <dbReference type="Pfam" id="PF01408"/>
    </source>
</evidence>
<dbReference type="RefSeq" id="WP_133235073.1">
    <property type="nucleotide sequence ID" value="NZ_SMRT01000020.1"/>
</dbReference>
<dbReference type="Proteomes" id="UP000295636">
    <property type="component" value="Unassembled WGS sequence"/>
</dbReference>
<evidence type="ECO:0000313" key="4">
    <source>
        <dbReference type="Proteomes" id="UP000295636"/>
    </source>
</evidence>
<organism evidence="3 4">
    <name type="scientific">Paenibacillus piri</name>
    <dbReference type="NCBI Taxonomy" id="2547395"/>
    <lineage>
        <taxon>Bacteria</taxon>
        <taxon>Bacillati</taxon>
        <taxon>Bacillota</taxon>
        <taxon>Bacilli</taxon>
        <taxon>Bacillales</taxon>
        <taxon>Paenibacillaceae</taxon>
        <taxon>Paenibacillus</taxon>
    </lineage>
</organism>
<dbReference type="PANTHER" id="PTHR43377">
    <property type="entry name" value="BILIVERDIN REDUCTASE A"/>
    <property type="match status" value="1"/>
</dbReference>
<name>A0A4R5KBI7_9BACL</name>
<dbReference type="PANTHER" id="PTHR43377:SF1">
    <property type="entry name" value="BILIVERDIN REDUCTASE A"/>
    <property type="match status" value="1"/>
</dbReference>
<sequence length="342" mass="38549">MEKIRVIQIGAGRFGASWMKVVCESDQAELAAVVDVVPENLQNASSIANLPASKLFTSLESAVQAVDADMVLIVTPPKTHKSIALQALRTGLHVVLEKPVTHSLEEAVELRQAGIQYGKKVMVSQNYRWRPSIQTLKRLLREEAVGRIGYIEYAFRRAVKIGGWRDEMNEVLLEDMSLHHFDLLRYLLDKEAVEVYAQSFRPHWSWFSGNPTASVNIRFEDDIRVHYFGSWVNKGAETTWNGDIRIVGDQGTIEMSQDQIRIWKDEENAAPIAVKLDELPYGGDRLASLHDFVQAIREDRTPLTSISDNIHTFGLTCAAIHSAQSDEKIRLNDFYGKMGVTL</sequence>
<dbReference type="Gene3D" id="3.30.360.10">
    <property type="entry name" value="Dihydrodipicolinate Reductase, domain 2"/>
    <property type="match status" value="1"/>
</dbReference>
<dbReference type="OrthoDB" id="9800252at2"/>
<evidence type="ECO:0000313" key="3">
    <source>
        <dbReference type="EMBL" id="TDF92549.1"/>
    </source>
</evidence>
<dbReference type="Pfam" id="PF01408">
    <property type="entry name" value="GFO_IDH_MocA"/>
    <property type="match status" value="1"/>
</dbReference>
<dbReference type="InterPro" id="IPR000683">
    <property type="entry name" value="Gfo/Idh/MocA-like_OxRdtase_N"/>
</dbReference>